<feature type="transmembrane region" description="Helical" evidence="6">
    <location>
        <begin position="215"/>
        <end position="233"/>
    </location>
</feature>
<protein>
    <submittedName>
        <fullName evidence="8">MFS transporter</fullName>
    </submittedName>
</protein>
<organism evidence="8">
    <name type="scientific">Paenibacillus ihbetae</name>
    <dbReference type="NCBI Taxonomy" id="1870820"/>
    <lineage>
        <taxon>Bacteria</taxon>
        <taxon>Bacillati</taxon>
        <taxon>Bacillota</taxon>
        <taxon>Bacilli</taxon>
        <taxon>Bacillales</taxon>
        <taxon>Paenibacillaceae</taxon>
        <taxon>Paenibacillus</taxon>
    </lineage>
</organism>
<feature type="transmembrane region" description="Helical" evidence="6">
    <location>
        <begin position="12"/>
        <end position="32"/>
    </location>
</feature>
<name>A0A1B2E0D4_9BACL</name>
<dbReference type="InterPro" id="IPR020846">
    <property type="entry name" value="MFS_dom"/>
</dbReference>
<feature type="transmembrane region" description="Helical" evidence="6">
    <location>
        <begin position="140"/>
        <end position="158"/>
    </location>
</feature>
<dbReference type="KEGG" id="pib:BBD41_13055"/>
<dbReference type="InterPro" id="IPR011701">
    <property type="entry name" value="MFS"/>
</dbReference>
<dbReference type="SUPFAM" id="SSF103473">
    <property type="entry name" value="MFS general substrate transporter"/>
    <property type="match status" value="1"/>
</dbReference>
<evidence type="ECO:0000256" key="1">
    <source>
        <dbReference type="ARBA" id="ARBA00004651"/>
    </source>
</evidence>
<dbReference type="GO" id="GO:0022857">
    <property type="term" value="F:transmembrane transporter activity"/>
    <property type="evidence" value="ECO:0007669"/>
    <property type="project" value="InterPro"/>
</dbReference>
<sequence length="392" mass="43477">MNHSININVWKLLAIRFFYSLIPAYVIERLYWEDRGMTIPMVVYAEIIYAVTIVLLEVPSGMMADRWGRKTMMLVSALMGCAEFLLLLFAEAFWHFALVVVVAAIGGAASSGAEQALLYESLRERGRERSFEKWLGRLNAVDIASTVLAALCGSLLASRLPYEFNYALSLISMLVCLGLTLTLTEAGTVGDGEDRPIPIRTYLTASWRLFRENRGLLLVMLSGMVTGAAVNFIDEFWQTYLERVEVPVLYFGLFSAGIFLLRLPGNLLAFALKERFSYRPLLTLVIGVLAACFFWLAAMRDSRSIAALFVISLFAGLVEPLAAGYLQHRADSRMRATMGSFQSLGEKAVLIAIGLGFGYFSSKFDVFGGYGFIAVICAVYALYFLTASREAV</sequence>
<feature type="transmembrane region" description="Helical" evidence="6">
    <location>
        <begin position="164"/>
        <end position="183"/>
    </location>
</feature>
<dbReference type="AlphaFoldDB" id="A0A1B2E0D4"/>
<dbReference type="PANTHER" id="PTHR23530:SF1">
    <property type="entry name" value="PERMEASE, MAJOR FACILITATOR SUPERFAMILY-RELATED"/>
    <property type="match status" value="1"/>
</dbReference>
<reference evidence="8" key="1">
    <citation type="submission" date="2016-08" db="EMBL/GenBank/DDBJ databases">
        <title>Complete Genome Seqeunce of Paenibacillus sp. nov. IHBB 9852 from high altitute lake of Indian trans-Himalayas.</title>
        <authorList>
            <person name="Kiran S."/>
            <person name="Swarnkar M.K."/>
            <person name="Rana A."/>
            <person name="Tewari R."/>
            <person name="Gulati A."/>
        </authorList>
    </citation>
    <scope>NUCLEOTIDE SEQUENCE [LARGE SCALE GENOMIC DNA]</scope>
    <source>
        <strain evidence="8">IHBB 9852</strain>
    </source>
</reference>
<dbReference type="PANTHER" id="PTHR23530">
    <property type="entry name" value="TRANSPORT PROTEIN-RELATED"/>
    <property type="match status" value="1"/>
</dbReference>
<keyword evidence="3 6" id="KW-0812">Transmembrane</keyword>
<feature type="transmembrane region" description="Helical" evidence="6">
    <location>
        <begin position="96"/>
        <end position="119"/>
    </location>
</feature>
<dbReference type="GO" id="GO:0005886">
    <property type="term" value="C:plasma membrane"/>
    <property type="evidence" value="ECO:0007669"/>
    <property type="project" value="UniProtKB-SubCell"/>
</dbReference>
<dbReference type="Gene3D" id="1.20.1250.20">
    <property type="entry name" value="MFS general substrate transporter like domains"/>
    <property type="match status" value="1"/>
</dbReference>
<gene>
    <name evidence="8" type="ORF">BBD41_13055</name>
</gene>
<keyword evidence="5 6" id="KW-0472">Membrane</keyword>
<evidence type="ECO:0000256" key="2">
    <source>
        <dbReference type="ARBA" id="ARBA00022448"/>
    </source>
</evidence>
<evidence type="ECO:0000313" key="8">
    <source>
        <dbReference type="EMBL" id="ANY73438.1"/>
    </source>
</evidence>
<evidence type="ECO:0000256" key="3">
    <source>
        <dbReference type="ARBA" id="ARBA00022692"/>
    </source>
</evidence>
<keyword evidence="4 6" id="KW-1133">Transmembrane helix</keyword>
<evidence type="ECO:0000256" key="4">
    <source>
        <dbReference type="ARBA" id="ARBA00022989"/>
    </source>
</evidence>
<evidence type="ECO:0000256" key="5">
    <source>
        <dbReference type="ARBA" id="ARBA00023136"/>
    </source>
</evidence>
<feature type="transmembrane region" description="Helical" evidence="6">
    <location>
        <begin position="344"/>
        <end position="361"/>
    </location>
</feature>
<proteinExistence type="predicted"/>
<dbReference type="PROSITE" id="PS50850">
    <property type="entry name" value="MFS"/>
    <property type="match status" value="1"/>
</dbReference>
<feature type="transmembrane region" description="Helical" evidence="6">
    <location>
        <begin position="304"/>
        <end position="323"/>
    </location>
</feature>
<feature type="transmembrane region" description="Helical" evidence="6">
    <location>
        <begin position="367"/>
        <end position="386"/>
    </location>
</feature>
<dbReference type="EMBL" id="CP016809">
    <property type="protein sequence ID" value="ANY73438.1"/>
    <property type="molecule type" value="Genomic_DNA"/>
</dbReference>
<comment type="subcellular location">
    <subcellularLocation>
        <location evidence="1">Cell membrane</location>
        <topology evidence="1">Multi-pass membrane protein</topology>
    </subcellularLocation>
</comment>
<dbReference type="Pfam" id="PF07690">
    <property type="entry name" value="MFS_1"/>
    <property type="match status" value="1"/>
</dbReference>
<evidence type="ECO:0000259" key="7">
    <source>
        <dbReference type="PROSITE" id="PS50850"/>
    </source>
</evidence>
<feature type="transmembrane region" description="Helical" evidence="6">
    <location>
        <begin position="281"/>
        <end position="298"/>
    </location>
</feature>
<dbReference type="InterPro" id="IPR053160">
    <property type="entry name" value="MFS_DHA3_Transporter"/>
</dbReference>
<feature type="transmembrane region" description="Helical" evidence="6">
    <location>
        <begin position="38"/>
        <end position="59"/>
    </location>
</feature>
<dbReference type="InterPro" id="IPR036259">
    <property type="entry name" value="MFS_trans_sf"/>
</dbReference>
<dbReference type="RefSeq" id="WP_099477869.1">
    <property type="nucleotide sequence ID" value="NZ_CP016809.1"/>
</dbReference>
<feature type="transmembrane region" description="Helical" evidence="6">
    <location>
        <begin position="71"/>
        <end position="90"/>
    </location>
</feature>
<feature type="transmembrane region" description="Helical" evidence="6">
    <location>
        <begin position="248"/>
        <end position="269"/>
    </location>
</feature>
<dbReference type="InterPro" id="IPR005829">
    <property type="entry name" value="Sugar_transporter_CS"/>
</dbReference>
<accession>A0A1B2E0D4</accession>
<dbReference type="PROSITE" id="PS00216">
    <property type="entry name" value="SUGAR_TRANSPORT_1"/>
    <property type="match status" value="1"/>
</dbReference>
<keyword evidence="2" id="KW-0813">Transport</keyword>
<evidence type="ECO:0000256" key="6">
    <source>
        <dbReference type="SAM" id="Phobius"/>
    </source>
</evidence>
<feature type="domain" description="Major facilitator superfamily (MFS) profile" evidence="7">
    <location>
        <begin position="1"/>
        <end position="389"/>
    </location>
</feature>